<dbReference type="GO" id="GO:0005675">
    <property type="term" value="C:transcription factor TFIIH holo complex"/>
    <property type="evidence" value="ECO:0007669"/>
    <property type="project" value="InterPro"/>
</dbReference>
<comment type="subcellular location">
    <subcellularLocation>
        <location evidence="1">Nucleus</location>
    </subcellularLocation>
</comment>
<protein>
    <recommendedName>
        <fullName evidence="6">CDK-activating kinase assembly factor MAT1</fullName>
    </recommendedName>
    <alternativeName>
        <fullName evidence="9">CDK7/cyclin-H assembly factor</fullName>
    </alternativeName>
    <alternativeName>
        <fullName evidence="7">Menage a trois</fullName>
    </alternativeName>
    <alternativeName>
        <fullName evidence="8">RING finger protein MAT1</fullName>
    </alternativeName>
</protein>
<keyword evidence="5" id="KW-0539">Nucleus</keyword>
<feature type="compositionally biased region" description="Low complexity" evidence="12">
    <location>
        <begin position="441"/>
        <end position="469"/>
    </location>
</feature>
<dbReference type="Pfam" id="PF06391">
    <property type="entry name" value="MAT1"/>
    <property type="match status" value="1"/>
</dbReference>
<evidence type="ECO:0000256" key="11">
    <source>
        <dbReference type="SAM" id="Coils"/>
    </source>
</evidence>
<feature type="domain" description="RING-type" evidence="13">
    <location>
        <begin position="21"/>
        <end position="65"/>
    </location>
</feature>
<evidence type="ECO:0000256" key="4">
    <source>
        <dbReference type="ARBA" id="ARBA00022833"/>
    </source>
</evidence>
<dbReference type="InterPro" id="IPR001841">
    <property type="entry name" value="Znf_RING"/>
</dbReference>
<evidence type="ECO:0000256" key="12">
    <source>
        <dbReference type="SAM" id="MobiDB-lite"/>
    </source>
</evidence>
<evidence type="ECO:0000256" key="6">
    <source>
        <dbReference type="ARBA" id="ARBA00074719"/>
    </source>
</evidence>
<keyword evidence="3 10" id="KW-0863">Zinc-finger</keyword>
<evidence type="ECO:0000259" key="13">
    <source>
        <dbReference type="PROSITE" id="PS50089"/>
    </source>
</evidence>
<organism evidence="14">
    <name type="scientific">Schistocephalus solidus</name>
    <name type="common">Tapeworm</name>
    <dbReference type="NCBI Taxonomy" id="70667"/>
    <lineage>
        <taxon>Eukaryota</taxon>
        <taxon>Metazoa</taxon>
        <taxon>Spiralia</taxon>
        <taxon>Lophotrochozoa</taxon>
        <taxon>Platyhelminthes</taxon>
        <taxon>Cestoda</taxon>
        <taxon>Eucestoda</taxon>
        <taxon>Diphyllobothriidea</taxon>
        <taxon>Diphyllobothriidae</taxon>
        <taxon>Schistocephalus</taxon>
    </lineage>
</organism>
<dbReference type="FunFam" id="3.30.40.10:FF:000037">
    <property type="entry name" value="Cdk-activating kinase assembly factor MAT1, centre"/>
    <property type="match status" value="1"/>
</dbReference>
<dbReference type="PANTHER" id="PTHR12683:SF13">
    <property type="entry name" value="CDK-ACTIVATING KINASE ASSEMBLY FACTOR MAT1"/>
    <property type="match status" value="1"/>
</dbReference>
<dbReference type="NCBIfam" id="TIGR00570">
    <property type="entry name" value="cdk7"/>
    <property type="match status" value="1"/>
</dbReference>
<dbReference type="Gene3D" id="3.30.40.10">
    <property type="entry name" value="Zinc/RING finger domain, C3HC4 (zinc finger)"/>
    <property type="match status" value="1"/>
</dbReference>
<dbReference type="InterPro" id="IPR013083">
    <property type="entry name" value="Znf_RING/FYVE/PHD"/>
</dbReference>
<dbReference type="PANTHER" id="PTHR12683">
    <property type="entry name" value="CDK-ACTIVATING KINASE ASSEMBLY FACTOR MAT1"/>
    <property type="match status" value="1"/>
</dbReference>
<feature type="region of interest" description="Disordered" evidence="12">
    <location>
        <begin position="210"/>
        <end position="277"/>
    </location>
</feature>
<sequence length="497" mass="55131">MLNTFSSCIGFQMMDPVSQSCPSCKSSKYNNPQLRLMVNVCGHSLCESCVEVLFVRGSGLCFQCRTPIRKANFRYQLFEDPEVQKEIDIRKKILNEFNRREEDFETTAEYDKYLEKIEEIIYKLTNDIDVEETRKLVEHYKKDNKEMIKRNRTRQSSSMEFYERELEREQMLRERREKEEGEELLEARRRRLFRKTQMLQGFFGVTGEDAAADDSENQSPQKKTEAVQQQQALPSTAAPPPSAKPPVPSSAQFTVPPSHRFLPPPSGSAQKPFSMVPPASSLMPPPIPPSGRRGIVTPATLITPHSLITPPSGMTGAGLTNWATSADFHNVHIPSVTRKRSTTTITTNSSSNDTCGATQSDEVVFGSKTRPGADKAIGPSLDELLQPYRPELCGPDPPAPDGPNKSRWSMLEYLYLKTTVEPLNSRSLIPEVPSLGDPLTEEAASTAAEGESVVVEESGAPAPRRGASAALPRGSCGIAPNVFLSRCLQDSRCGLFI</sequence>
<dbReference type="SUPFAM" id="SSF57850">
    <property type="entry name" value="RING/U-box"/>
    <property type="match status" value="1"/>
</dbReference>
<evidence type="ECO:0000256" key="7">
    <source>
        <dbReference type="ARBA" id="ARBA00077380"/>
    </source>
</evidence>
<dbReference type="PROSITE" id="PS50089">
    <property type="entry name" value="ZF_RING_2"/>
    <property type="match status" value="1"/>
</dbReference>
<dbReference type="InterPro" id="IPR004575">
    <property type="entry name" value="MAT1/Tfb3"/>
</dbReference>
<dbReference type="GO" id="GO:0006289">
    <property type="term" value="P:nucleotide-excision repair"/>
    <property type="evidence" value="ECO:0007669"/>
    <property type="project" value="InterPro"/>
</dbReference>
<gene>
    <name evidence="14" type="ORF">TR149308</name>
</gene>
<evidence type="ECO:0000313" key="14">
    <source>
        <dbReference type="EMBL" id="JAP49414.1"/>
    </source>
</evidence>
<evidence type="ECO:0000256" key="3">
    <source>
        <dbReference type="ARBA" id="ARBA00022771"/>
    </source>
</evidence>
<dbReference type="GO" id="GO:0006357">
    <property type="term" value="P:regulation of transcription by RNA polymerase II"/>
    <property type="evidence" value="ECO:0007669"/>
    <property type="project" value="TreeGrafter"/>
</dbReference>
<dbReference type="GO" id="GO:0008270">
    <property type="term" value="F:zinc ion binding"/>
    <property type="evidence" value="ECO:0007669"/>
    <property type="project" value="UniProtKB-KW"/>
</dbReference>
<feature type="coiled-coil region" evidence="11">
    <location>
        <begin position="130"/>
        <end position="188"/>
    </location>
</feature>
<dbReference type="PROSITE" id="PS00518">
    <property type="entry name" value="ZF_RING_1"/>
    <property type="match status" value="1"/>
</dbReference>
<dbReference type="CDD" id="cd16517">
    <property type="entry name" value="RING-HC_MAT1"/>
    <property type="match status" value="1"/>
</dbReference>
<evidence type="ECO:0000256" key="10">
    <source>
        <dbReference type="PROSITE-ProRule" id="PRU00175"/>
    </source>
</evidence>
<dbReference type="InterPro" id="IPR015877">
    <property type="entry name" value="MAT1_centre"/>
</dbReference>
<dbReference type="InterPro" id="IPR017907">
    <property type="entry name" value="Znf_RING_CS"/>
</dbReference>
<evidence type="ECO:0000256" key="2">
    <source>
        <dbReference type="ARBA" id="ARBA00022723"/>
    </source>
</evidence>
<evidence type="ECO:0000256" key="5">
    <source>
        <dbReference type="ARBA" id="ARBA00023242"/>
    </source>
</evidence>
<dbReference type="AlphaFoldDB" id="A0A0X3PBW2"/>
<accession>A0A0X3PBW2</accession>
<keyword evidence="4" id="KW-0862">Zinc</keyword>
<dbReference type="EMBL" id="GEEE01013811">
    <property type="protein sequence ID" value="JAP49414.1"/>
    <property type="molecule type" value="Transcribed_RNA"/>
</dbReference>
<evidence type="ECO:0000256" key="8">
    <source>
        <dbReference type="ARBA" id="ARBA00077720"/>
    </source>
</evidence>
<feature type="compositionally biased region" description="Pro residues" evidence="12">
    <location>
        <begin position="237"/>
        <end position="248"/>
    </location>
</feature>
<dbReference type="GO" id="GO:0061575">
    <property type="term" value="F:cyclin-dependent protein serine/threonine kinase activator activity"/>
    <property type="evidence" value="ECO:0007669"/>
    <property type="project" value="InterPro"/>
</dbReference>
<proteinExistence type="predicted"/>
<dbReference type="Pfam" id="PF17121">
    <property type="entry name" value="zf-C3HC4_5"/>
    <property type="match status" value="1"/>
</dbReference>
<feature type="region of interest" description="Disordered" evidence="12">
    <location>
        <begin position="434"/>
        <end position="469"/>
    </location>
</feature>
<evidence type="ECO:0000256" key="9">
    <source>
        <dbReference type="ARBA" id="ARBA00083888"/>
    </source>
</evidence>
<keyword evidence="2" id="KW-0479">Metal-binding</keyword>
<evidence type="ECO:0000256" key="1">
    <source>
        <dbReference type="ARBA" id="ARBA00004123"/>
    </source>
</evidence>
<reference evidence="14" key="1">
    <citation type="submission" date="2016-01" db="EMBL/GenBank/DDBJ databases">
        <title>Reference transcriptome for the parasite Schistocephalus solidus: insights into the molecular evolution of parasitism.</title>
        <authorList>
            <person name="Hebert F.O."/>
            <person name="Grambauer S."/>
            <person name="Barber I."/>
            <person name="Landry C.R."/>
            <person name="Aubin-Horth N."/>
        </authorList>
    </citation>
    <scope>NUCLEOTIDE SEQUENCE</scope>
</reference>
<name>A0A0X3PBW2_SCHSO</name>
<keyword evidence="11" id="KW-0175">Coiled coil</keyword>